<evidence type="ECO:0000256" key="4">
    <source>
        <dbReference type="ARBA" id="ARBA00023015"/>
    </source>
</evidence>
<dbReference type="InterPro" id="IPR050234">
    <property type="entry name" value="Nuclear_hormone_rcpt_NR1"/>
</dbReference>
<proteinExistence type="predicted"/>
<dbReference type="SUPFAM" id="SSF57716">
    <property type="entry name" value="Glucocorticoid receptor-like (DNA-binding domain)"/>
    <property type="match status" value="4"/>
</dbReference>
<keyword evidence="4" id="KW-0805">Transcription regulation</keyword>
<dbReference type="OrthoDB" id="6532997at2759"/>
<dbReference type="GO" id="GO:0000978">
    <property type="term" value="F:RNA polymerase II cis-regulatory region sequence-specific DNA binding"/>
    <property type="evidence" value="ECO:0007669"/>
    <property type="project" value="TreeGrafter"/>
</dbReference>
<dbReference type="PROSITE" id="PS51843">
    <property type="entry name" value="NR_LBD"/>
    <property type="match status" value="1"/>
</dbReference>
<keyword evidence="1" id="KW-0479">Metal-binding</keyword>
<keyword evidence="8" id="KW-0539">Nucleus</keyword>
<evidence type="ECO:0000259" key="9">
    <source>
        <dbReference type="PROSITE" id="PS51030"/>
    </source>
</evidence>
<keyword evidence="5" id="KW-0238">DNA-binding</keyword>
<dbReference type="PROSITE" id="PS51030">
    <property type="entry name" value="NUCLEAR_REC_DBD_2"/>
    <property type="match status" value="4"/>
</dbReference>
<feature type="domain" description="Nuclear receptor" evidence="9">
    <location>
        <begin position="1"/>
        <end position="66"/>
    </location>
</feature>
<feature type="domain" description="Nuclear receptor" evidence="9">
    <location>
        <begin position="643"/>
        <end position="718"/>
    </location>
</feature>
<evidence type="ECO:0000259" key="10">
    <source>
        <dbReference type="PROSITE" id="PS51843"/>
    </source>
</evidence>
<dbReference type="Gene3D" id="1.10.565.10">
    <property type="entry name" value="Retinoid X Receptor"/>
    <property type="match status" value="4"/>
</dbReference>
<dbReference type="InterPro" id="IPR000536">
    <property type="entry name" value="Nucl_hrmn_rcpt_lig-bd"/>
</dbReference>
<dbReference type="Gene3D" id="3.30.50.10">
    <property type="entry name" value="Erythroid Transcription Factor GATA-1, subunit A"/>
    <property type="match status" value="4"/>
</dbReference>
<dbReference type="CDD" id="cd06916">
    <property type="entry name" value="NR_DBD_like"/>
    <property type="match status" value="1"/>
</dbReference>
<keyword evidence="2" id="KW-0863">Zinc-finger</keyword>
<dbReference type="GO" id="GO:0030154">
    <property type="term" value="P:cell differentiation"/>
    <property type="evidence" value="ECO:0007669"/>
    <property type="project" value="TreeGrafter"/>
</dbReference>
<organism evidence="11">
    <name type="scientific">Medioppia subpectinata</name>
    <dbReference type="NCBI Taxonomy" id="1979941"/>
    <lineage>
        <taxon>Eukaryota</taxon>
        <taxon>Metazoa</taxon>
        <taxon>Ecdysozoa</taxon>
        <taxon>Arthropoda</taxon>
        <taxon>Chelicerata</taxon>
        <taxon>Arachnida</taxon>
        <taxon>Acari</taxon>
        <taxon>Acariformes</taxon>
        <taxon>Sarcoptiformes</taxon>
        <taxon>Oribatida</taxon>
        <taxon>Brachypylina</taxon>
        <taxon>Oppioidea</taxon>
        <taxon>Oppiidae</taxon>
        <taxon>Medioppia</taxon>
    </lineage>
</organism>
<dbReference type="InterPro" id="IPR035500">
    <property type="entry name" value="NHR-like_dom_sf"/>
</dbReference>
<evidence type="ECO:0000256" key="7">
    <source>
        <dbReference type="ARBA" id="ARBA00023170"/>
    </source>
</evidence>
<evidence type="ECO:0000256" key="5">
    <source>
        <dbReference type="ARBA" id="ARBA00023125"/>
    </source>
</evidence>
<keyword evidence="7" id="KW-0675">Receptor</keyword>
<dbReference type="PANTHER" id="PTHR24082">
    <property type="entry name" value="NUCLEAR HORMONE RECEPTOR"/>
    <property type="match status" value="1"/>
</dbReference>
<evidence type="ECO:0000256" key="3">
    <source>
        <dbReference type="ARBA" id="ARBA00022833"/>
    </source>
</evidence>
<dbReference type="PRINTS" id="PR00398">
    <property type="entry name" value="STRDHORMONER"/>
</dbReference>
<dbReference type="PRINTS" id="PR00047">
    <property type="entry name" value="STROIDFINGER"/>
</dbReference>
<evidence type="ECO:0000256" key="2">
    <source>
        <dbReference type="ARBA" id="ARBA00022771"/>
    </source>
</evidence>
<dbReference type="SMART" id="SM00430">
    <property type="entry name" value="HOLI"/>
    <property type="match status" value="1"/>
</dbReference>
<evidence type="ECO:0000256" key="6">
    <source>
        <dbReference type="ARBA" id="ARBA00023163"/>
    </source>
</evidence>
<keyword evidence="12" id="KW-1185">Reference proteome</keyword>
<dbReference type="InterPro" id="IPR001723">
    <property type="entry name" value="Nuclear_hrmn_rcpt"/>
</dbReference>
<accession>A0A7R9KC99</accession>
<dbReference type="Pfam" id="PF00105">
    <property type="entry name" value="zf-C4"/>
    <property type="match status" value="4"/>
</dbReference>
<dbReference type="AlphaFoldDB" id="A0A7R9KC99"/>
<dbReference type="InterPro" id="IPR001628">
    <property type="entry name" value="Znf_hrmn_rcpt"/>
</dbReference>
<keyword evidence="6" id="KW-0804">Transcription</keyword>
<evidence type="ECO:0000256" key="8">
    <source>
        <dbReference type="ARBA" id="ARBA00023242"/>
    </source>
</evidence>
<dbReference type="SUPFAM" id="SSF48508">
    <property type="entry name" value="Nuclear receptor ligand-binding domain"/>
    <property type="match status" value="4"/>
</dbReference>
<dbReference type="InterPro" id="IPR013088">
    <property type="entry name" value="Znf_NHR/GATA"/>
</dbReference>
<name>A0A7R9KC99_9ACAR</name>
<evidence type="ECO:0000313" key="11">
    <source>
        <dbReference type="EMBL" id="CAD7619578.1"/>
    </source>
</evidence>
<dbReference type="EMBL" id="CAJPIZ010000011">
    <property type="protein sequence ID" value="CAG2100008.1"/>
    <property type="molecule type" value="Genomic_DNA"/>
</dbReference>
<gene>
    <name evidence="11" type="ORF">OSB1V03_LOCUS79</name>
</gene>
<feature type="domain" description="NR LBD" evidence="10">
    <location>
        <begin position="150"/>
        <end position="370"/>
    </location>
</feature>
<dbReference type="GO" id="GO:0045944">
    <property type="term" value="P:positive regulation of transcription by RNA polymerase II"/>
    <property type="evidence" value="ECO:0007669"/>
    <property type="project" value="TreeGrafter"/>
</dbReference>
<dbReference type="PROSITE" id="PS00031">
    <property type="entry name" value="NUCLEAR_REC_DBD_1"/>
    <property type="match status" value="1"/>
</dbReference>
<evidence type="ECO:0000313" key="12">
    <source>
        <dbReference type="Proteomes" id="UP000759131"/>
    </source>
</evidence>
<feature type="domain" description="Nuclear receptor" evidence="9">
    <location>
        <begin position="376"/>
        <end position="440"/>
    </location>
</feature>
<protein>
    <recommendedName>
        <fullName evidence="13">Nuclear receptor</fullName>
    </recommendedName>
</protein>
<keyword evidence="3" id="KW-0862">Zinc</keyword>
<dbReference type="PANTHER" id="PTHR24082:SF283">
    <property type="entry name" value="NUCLEAR HORMONE RECEPTOR HR96"/>
    <property type="match status" value="1"/>
</dbReference>
<evidence type="ECO:0008006" key="13">
    <source>
        <dbReference type="Google" id="ProtNLM"/>
    </source>
</evidence>
<dbReference type="GO" id="GO:0000122">
    <property type="term" value="P:negative regulation of transcription by RNA polymerase II"/>
    <property type="evidence" value="ECO:0007669"/>
    <property type="project" value="TreeGrafter"/>
</dbReference>
<feature type="domain" description="Nuclear receptor" evidence="9">
    <location>
        <begin position="812"/>
        <end position="888"/>
    </location>
</feature>
<dbReference type="SMART" id="SM00399">
    <property type="entry name" value="ZnF_C4"/>
    <property type="match status" value="4"/>
</dbReference>
<reference evidence="11" key="1">
    <citation type="submission" date="2020-11" db="EMBL/GenBank/DDBJ databases">
        <authorList>
            <person name="Tran Van P."/>
        </authorList>
    </citation>
    <scope>NUCLEOTIDE SEQUENCE</scope>
</reference>
<dbReference type="EMBL" id="OC854586">
    <property type="protein sequence ID" value="CAD7619578.1"/>
    <property type="molecule type" value="Genomic_DNA"/>
</dbReference>
<evidence type="ECO:0000256" key="1">
    <source>
        <dbReference type="ARBA" id="ARBA00022723"/>
    </source>
</evidence>
<dbReference type="GO" id="GO:0008270">
    <property type="term" value="F:zinc ion binding"/>
    <property type="evidence" value="ECO:0007669"/>
    <property type="project" value="UniProtKB-KW"/>
</dbReference>
<dbReference type="Proteomes" id="UP000759131">
    <property type="component" value="Unassembled WGS sequence"/>
</dbReference>
<sequence>MSRRNFGAITCESCKVFFRRANLKQKVFNCRLNNKCVINMKTRKVCKSCRLNKCVKTGMKNELIKGKQLILEDKQGLNNDNTCVDTTNDGIIENEMVDSTHTRDDSLVNEITKHDKKYINGSPTADSCQLWPSFGSVFYRITDYKSFNDLESRRLADLFSASNVFNGISFCSLNCIEITDVVELYKAWGEKMDRDMIDLVKFTKALNAFDSICLNDKLALIKYGCLEVLVLRYCILWDNETEYCTAVMPEKRNIYSVYKIYLSKILPEWNRDFIILDLLTAIVLFNPNRPNLIHPEVVKVEQQIYIYLLQRYLLMKIKSEWESRTKLSNLMNTLSDLQIISDVEVQNGGELYLQYYGPILRETLFDVTCNSMAGNVEQCVICGDQSAGRNSGVITCNSCKSLNCRFGGDCVIDIKLRKRCTSCRIKRCIEMGMKRVMAKSKVTKNNECSEKWDLTNDTIISSINETSDEIISNYGTNSEKQMNEIQIFTSKDSNGNNKSLQNSCNIDDMFVKLSFSPVFSHLDDYKTFSDLETNRLSELFISSKLALIKYGCIEILILRYSILYDINTDLWTWVWKSGTPRGYAFKLTSMKHETLDIYLFYKDYLPKVSTEFNRDYIILDLLTAIVLFDPNRPNLIHNDVVNEQHCVICGDQSKGRNFGVISCESCKVFFRRNGKQNTIPVCGFYGNCIIDVKSRKRCTNCRMKKCIQLGMKRAMKAPRILALIKYGCFEILMLRYSILYDIKTDYWTWVWKSFPQSAEEKRSLYWFYKDYLHKLHTECNRDAIIVDLLTAILLFDPSRPNLIHRNVVKAEQELYIICNIEKKNGRNFGAFSCESCKVFFRRTAHKSQIPVCRFDGNCIIDVKSRKRCTSCRMKKCIQMGMKSYMEKDVEDLISSTKNLMSFNSLCFNDQLALIKYGCLELIILRFSTFYNINTDYWTCARKSDIENVCGFKLTAIKEEKRDLYWFYKDYLPKVNTECDQDCIILDLI</sequence>
<dbReference type="GO" id="GO:0004879">
    <property type="term" value="F:nuclear receptor activity"/>
    <property type="evidence" value="ECO:0007669"/>
    <property type="project" value="TreeGrafter"/>
</dbReference>